<dbReference type="UniPathway" id="UPA00109">
    <property type="reaction ID" value="UER00185"/>
</dbReference>
<dbReference type="InterPro" id="IPR015824">
    <property type="entry name" value="Phosphoglycerate_kinase_N"/>
</dbReference>
<gene>
    <name evidence="12 16" type="primary">pgk</name>
    <name evidence="16" type="ORF">ACRB68_66080</name>
</gene>
<dbReference type="AlphaFoldDB" id="A0A7K0C4Y4"/>
<keyword evidence="17" id="KW-1185">Reference proteome</keyword>
<evidence type="ECO:0000256" key="15">
    <source>
        <dbReference type="RuleBase" id="RU000532"/>
    </source>
</evidence>
<comment type="catalytic activity">
    <reaction evidence="1 12 15">
        <text>(2R)-3-phosphoglycerate + ATP = (2R)-3-phospho-glyceroyl phosphate + ADP</text>
        <dbReference type="Rhea" id="RHEA:14801"/>
        <dbReference type="ChEBI" id="CHEBI:30616"/>
        <dbReference type="ChEBI" id="CHEBI:57604"/>
        <dbReference type="ChEBI" id="CHEBI:58272"/>
        <dbReference type="ChEBI" id="CHEBI:456216"/>
        <dbReference type="EC" id="2.7.2.3"/>
    </reaction>
</comment>
<dbReference type="SUPFAM" id="SSF53748">
    <property type="entry name" value="Phosphoglycerate kinase"/>
    <property type="match status" value="1"/>
</dbReference>
<keyword evidence="12" id="KW-0963">Cytoplasm</keyword>
<keyword evidence="10 12" id="KW-0067">ATP-binding</keyword>
<dbReference type="GO" id="GO:0005829">
    <property type="term" value="C:cytosol"/>
    <property type="evidence" value="ECO:0007669"/>
    <property type="project" value="UniProtKB-ARBA"/>
</dbReference>
<comment type="caution">
    <text evidence="16">The sequence shown here is derived from an EMBL/GenBank/DDBJ whole genome shotgun (WGS) entry which is preliminary data.</text>
</comment>
<evidence type="ECO:0000313" key="16">
    <source>
        <dbReference type="EMBL" id="MQY08499.1"/>
    </source>
</evidence>
<evidence type="ECO:0000256" key="5">
    <source>
        <dbReference type="ARBA" id="ARBA00013061"/>
    </source>
</evidence>
<feature type="binding site" evidence="12 14">
    <location>
        <position position="325"/>
    </location>
    <ligand>
        <name>ATP</name>
        <dbReference type="ChEBI" id="CHEBI:30616"/>
    </ligand>
</feature>
<evidence type="ECO:0000256" key="14">
    <source>
        <dbReference type="PIRSR" id="PIRSR000724-2"/>
    </source>
</evidence>
<dbReference type="InterPro" id="IPR036043">
    <property type="entry name" value="Phosphoglycerate_kinase_sf"/>
</dbReference>
<feature type="binding site" evidence="12 14">
    <location>
        <begin position="351"/>
        <end position="354"/>
    </location>
    <ligand>
        <name>ATP</name>
        <dbReference type="ChEBI" id="CHEBI:30616"/>
    </ligand>
</feature>
<dbReference type="InterPro" id="IPR001576">
    <property type="entry name" value="Phosphoglycerate_kinase"/>
</dbReference>
<evidence type="ECO:0000313" key="17">
    <source>
        <dbReference type="Proteomes" id="UP000487268"/>
    </source>
</evidence>
<feature type="binding site" evidence="12">
    <location>
        <position position="34"/>
    </location>
    <ligand>
        <name>substrate</name>
    </ligand>
</feature>
<dbReference type="FunFam" id="3.40.50.1260:FF:000003">
    <property type="entry name" value="Phosphoglycerate kinase"/>
    <property type="match status" value="1"/>
</dbReference>
<keyword evidence="7 12" id="KW-0808">Transferase</keyword>
<feature type="binding site" evidence="13">
    <location>
        <position position="34"/>
    </location>
    <ligand>
        <name>(2R)-3-phosphoglycerate</name>
        <dbReference type="ChEBI" id="CHEBI:58272"/>
    </ligand>
</feature>
<evidence type="ECO:0000256" key="6">
    <source>
        <dbReference type="ARBA" id="ARBA00016471"/>
    </source>
</evidence>
<dbReference type="EC" id="2.7.2.3" evidence="5 12"/>
<dbReference type="RefSeq" id="WP_153539606.1">
    <property type="nucleotide sequence ID" value="NZ_WEGH01000005.1"/>
</dbReference>
<evidence type="ECO:0000256" key="3">
    <source>
        <dbReference type="ARBA" id="ARBA00008982"/>
    </source>
</evidence>
<comment type="subunit">
    <text evidence="4 12">Monomer.</text>
</comment>
<feature type="binding site" evidence="12">
    <location>
        <position position="294"/>
    </location>
    <ligand>
        <name>ATP</name>
        <dbReference type="ChEBI" id="CHEBI:30616"/>
    </ligand>
</feature>
<feature type="binding site" evidence="12 13">
    <location>
        <begin position="19"/>
        <end position="21"/>
    </location>
    <ligand>
        <name>substrate</name>
    </ligand>
</feature>
<dbReference type="GO" id="GO:0005524">
    <property type="term" value="F:ATP binding"/>
    <property type="evidence" value="ECO:0007669"/>
    <property type="project" value="UniProtKB-KW"/>
</dbReference>
<evidence type="ECO:0000256" key="12">
    <source>
        <dbReference type="HAMAP-Rule" id="MF_00145"/>
    </source>
</evidence>
<feature type="binding site" evidence="12">
    <location>
        <position position="116"/>
    </location>
    <ligand>
        <name>substrate</name>
    </ligand>
</feature>
<dbReference type="HAMAP" id="MF_00145">
    <property type="entry name" value="Phosphoglyc_kinase"/>
    <property type="match status" value="1"/>
</dbReference>
<evidence type="ECO:0000256" key="9">
    <source>
        <dbReference type="ARBA" id="ARBA00022777"/>
    </source>
</evidence>
<dbReference type="GO" id="GO:0006096">
    <property type="term" value="P:glycolytic process"/>
    <property type="evidence" value="ECO:0007669"/>
    <property type="project" value="UniProtKB-UniRule"/>
</dbReference>
<keyword evidence="11 12" id="KW-0324">Glycolysis</keyword>
<dbReference type="PROSITE" id="PS00111">
    <property type="entry name" value="PGLYCERATE_KINASE"/>
    <property type="match status" value="1"/>
</dbReference>
<evidence type="ECO:0000256" key="4">
    <source>
        <dbReference type="ARBA" id="ARBA00011245"/>
    </source>
</evidence>
<evidence type="ECO:0000256" key="2">
    <source>
        <dbReference type="ARBA" id="ARBA00004838"/>
    </source>
</evidence>
<dbReference type="PRINTS" id="PR00477">
    <property type="entry name" value="PHGLYCKINASE"/>
</dbReference>
<comment type="similarity">
    <text evidence="3 12 15">Belongs to the phosphoglycerate kinase family.</text>
</comment>
<evidence type="ECO:0000256" key="13">
    <source>
        <dbReference type="PIRSR" id="PIRSR000724-1"/>
    </source>
</evidence>
<proteinExistence type="inferred from homology"/>
<comment type="subcellular location">
    <subcellularLocation>
        <location evidence="12">Cytoplasm</location>
    </subcellularLocation>
</comment>
<feature type="binding site" evidence="12">
    <location>
        <position position="153"/>
    </location>
    <ligand>
        <name>substrate</name>
    </ligand>
</feature>
<sequence length="395" mass="41217">MRTIDDLDVAGRRVLVRADLNVPLQDGTITDDGRIRASLPTITKLAAAGAKVIVCAHLGRPKGEVKPEFSLAPVAARLGELLGTDVAFAGDVVGDSARATVDGLADGRVALLENLRFEPGETSKDDAERGAFADELAALADLYVGDGFGAVHRKHASVYDVPKRLPHAAGGLIATEVEVLRKLTEDVARPYAVVLGGSKVSDKLGVIDNLLGKADRILIGGGMVFTFLKAQGHEVGKSLLEEDQLDTVREYLARAEQNGVEFVLPADIVAATAFAADADHEVVAADAIPADRLGLDIGPESGKLFASRLADAETVFWNGPMGVFEMEPYSHGTRAVAQGLIDSGAFTVVGGGDSAAAVRQLGFDEGAFSHISTGGGASLEYLEGKTLPGLQALED</sequence>
<dbReference type="GO" id="GO:0006094">
    <property type="term" value="P:gluconeogenesis"/>
    <property type="evidence" value="ECO:0007669"/>
    <property type="project" value="TreeGrafter"/>
</dbReference>
<evidence type="ECO:0000256" key="1">
    <source>
        <dbReference type="ARBA" id="ARBA00000642"/>
    </source>
</evidence>
<keyword evidence="9 12" id="KW-0418">Kinase</keyword>
<evidence type="ECO:0000256" key="8">
    <source>
        <dbReference type="ARBA" id="ARBA00022741"/>
    </source>
</evidence>
<comment type="pathway">
    <text evidence="2 12">Carbohydrate degradation; glycolysis; pyruvate from D-glyceraldehyde 3-phosphate: step 2/5.</text>
</comment>
<dbReference type="Pfam" id="PF00162">
    <property type="entry name" value="PGK"/>
    <property type="match status" value="1"/>
</dbReference>
<feature type="binding site" evidence="13">
    <location>
        <position position="116"/>
    </location>
    <ligand>
        <name>(2R)-3-phosphoglycerate</name>
        <dbReference type="ChEBI" id="CHEBI:58272"/>
    </ligand>
</feature>
<dbReference type="OrthoDB" id="9808460at2"/>
<protein>
    <recommendedName>
        <fullName evidence="6 12">Phosphoglycerate kinase</fullName>
        <ecNumber evidence="5 12">2.7.2.3</ecNumber>
    </recommendedName>
</protein>
<feature type="binding site" evidence="13">
    <location>
        <position position="153"/>
    </location>
    <ligand>
        <name>(2R)-3-phosphoglycerate</name>
        <dbReference type="ChEBI" id="CHEBI:58272"/>
    </ligand>
</feature>
<dbReference type="Proteomes" id="UP000487268">
    <property type="component" value="Unassembled WGS sequence"/>
</dbReference>
<evidence type="ECO:0000256" key="11">
    <source>
        <dbReference type="ARBA" id="ARBA00023152"/>
    </source>
</evidence>
<dbReference type="GO" id="GO:0043531">
    <property type="term" value="F:ADP binding"/>
    <property type="evidence" value="ECO:0007669"/>
    <property type="project" value="TreeGrafter"/>
</dbReference>
<dbReference type="InterPro" id="IPR015911">
    <property type="entry name" value="Phosphoglycerate_kinase_CS"/>
</dbReference>
<name>A0A7K0C4Y4_9ACTN</name>
<accession>A0A7K0C4Y4</accession>
<dbReference type="Gene3D" id="3.40.50.1260">
    <property type="entry name" value="Phosphoglycerate kinase, N-terminal domain"/>
    <property type="match status" value="2"/>
</dbReference>
<keyword evidence="8 12" id="KW-0547">Nucleotide-binding</keyword>
<reference evidence="16 17" key="1">
    <citation type="submission" date="2019-10" db="EMBL/GenBank/DDBJ databases">
        <title>Actinomadura rubteroloni sp. nov. and Actinomadura macrotermitis sp. nov., isolated from the gut of fungus growing-termite Macrotermes natalensis.</title>
        <authorList>
            <person name="Benndorf R."/>
            <person name="Martin K."/>
            <person name="Kuefner M."/>
            <person name="De Beer W."/>
            <person name="Kaster A.-K."/>
            <person name="Vollmers J."/>
            <person name="Poulsen M."/>
            <person name="Beemelmanns C."/>
        </authorList>
    </citation>
    <scope>NUCLEOTIDE SEQUENCE [LARGE SCALE GENOMIC DNA]</scope>
    <source>
        <strain evidence="16 17">RB68</strain>
    </source>
</reference>
<organism evidence="16 17">
    <name type="scientific">Actinomadura macrotermitis</name>
    <dbReference type="NCBI Taxonomy" id="2585200"/>
    <lineage>
        <taxon>Bacteria</taxon>
        <taxon>Bacillati</taxon>
        <taxon>Actinomycetota</taxon>
        <taxon>Actinomycetes</taxon>
        <taxon>Streptosporangiales</taxon>
        <taxon>Thermomonosporaceae</taxon>
        <taxon>Actinomadura</taxon>
    </lineage>
</organism>
<dbReference type="FunFam" id="3.40.50.1260:FF:000006">
    <property type="entry name" value="Phosphoglycerate kinase"/>
    <property type="match status" value="1"/>
</dbReference>
<dbReference type="EMBL" id="WEGH01000005">
    <property type="protein sequence ID" value="MQY08499.1"/>
    <property type="molecule type" value="Genomic_DNA"/>
</dbReference>
<dbReference type="PANTHER" id="PTHR11406">
    <property type="entry name" value="PHOSPHOGLYCERATE KINASE"/>
    <property type="match status" value="1"/>
</dbReference>
<dbReference type="CDD" id="cd00318">
    <property type="entry name" value="Phosphoglycerate_kinase"/>
    <property type="match status" value="1"/>
</dbReference>
<feature type="binding site" evidence="12 13">
    <location>
        <begin position="57"/>
        <end position="60"/>
    </location>
    <ligand>
        <name>substrate</name>
    </ligand>
</feature>
<dbReference type="GO" id="GO:0004618">
    <property type="term" value="F:phosphoglycerate kinase activity"/>
    <property type="evidence" value="ECO:0007669"/>
    <property type="project" value="UniProtKB-UniRule"/>
</dbReference>
<evidence type="ECO:0000256" key="7">
    <source>
        <dbReference type="ARBA" id="ARBA00022679"/>
    </source>
</evidence>
<evidence type="ECO:0000256" key="10">
    <source>
        <dbReference type="ARBA" id="ARBA00022840"/>
    </source>
</evidence>
<dbReference type="PIRSF" id="PIRSF000724">
    <property type="entry name" value="Pgk"/>
    <property type="match status" value="1"/>
</dbReference>
<dbReference type="PANTHER" id="PTHR11406:SF23">
    <property type="entry name" value="PHOSPHOGLYCERATE KINASE 1, CHLOROPLASTIC-RELATED"/>
    <property type="match status" value="1"/>
</dbReference>
<feature type="binding site" evidence="12 14">
    <location>
        <position position="203"/>
    </location>
    <ligand>
        <name>ATP</name>
        <dbReference type="ChEBI" id="CHEBI:30616"/>
    </ligand>
</feature>